<dbReference type="GO" id="GO:0005509">
    <property type="term" value="F:calcium ion binding"/>
    <property type="evidence" value="ECO:0007669"/>
    <property type="project" value="InterPro"/>
</dbReference>
<feature type="compositionally biased region" description="Basic residues" evidence="1">
    <location>
        <begin position="1"/>
        <end position="14"/>
    </location>
</feature>
<evidence type="ECO:0000313" key="3">
    <source>
        <dbReference type="EMBL" id="PVD21297.1"/>
    </source>
</evidence>
<sequence length="323" mass="37037">MPGKKKSLKKKKKTASTSQKKSHDEEKADGVENVDASTLMSATETPGNATKRKKKGKKRTPRLSRSEKALEKLEKATEKLKEDHIFYDRFINRMHRWLIDIAPKAMELFKKIDMEGEGAVTTDEFKSGMFDLHVPLTRVELHLLTRLLDADNSGEVDYTQLDRGLELARETYTIQRDTEAESEMLVLTRRKFPSCPCCKMSIVEPNQEPYPKFIALELRMVTFDGAKDYPGHFEVLVHSHILVCGLIQIIIEETQIASTKLAIFRDRTRSRESLLPPHLTLRECGFIGDSQNTPEESVLFYDYTVEFTDCPILMCDHYFGKKA</sequence>
<dbReference type="Proteomes" id="UP000245119">
    <property type="component" value="Linkage Group LG12"/>
</dbReference>
<accession>A0A2T7NJG1</accession>
<feature type="compositionally biased region" description="Basic residues" evidence="1">
    <location>
        <begin position="50"/>
        <end position="62"/>
    </location>
</feature>
<dbReference type="OrthoDB" id="418595at2759"/>
<dbReference type="Gene3D" id="1.10.238.10">
    <property type="entry name" value="EF-hand"/>
    <property type="match status" value="1"/>
</dbReference>
<organism evidence="3 4">
    <name type="scientific">Pomacea canaliculata</name>
    <name type="common">Golden apple snail</name>
    <dbReference type="NCBI Taxonomy" id="400727"/>
    <lineage>
        <taxon>Eukaryota</taxon>
        <taxon>Metazoa</taxon>
        <taxon>Spiralia</taxon>
        <taxon>Lophotrochozoa</taxon>
        <taxon>Mollusca</taxon>
        <taxon>Gastropoda</taxon>
        <taxon>Caenogastropoda</taxon>
        <taxon>Architaenioglossa</taxon>
        <taxon>Ampullarioidea</taxon>
        <taxon>Ampullariidae</taxon>
        <taxon>Pomacea</taxon>
    </lineage>
</organism>
<evidence type="ECO:0000256" key="1">
    <source>
        <dbReference type="SAM" id="MobiDB-lite"/>
    </source>
</evidence>
<protein>
    <recommendedName>
        <fullName evidence="2">EF-hand domain-containing protein</fullName>
    </recommendedName>
</protein>
<gene>
    <name evidence="3" type="ORF">C0Q70_19469</name>
</gene>
<feature type="compositionally biased region" description="Basic and acidic residues" evidence="1">
    <location>
        <begin position="21"/>
        <end position="30"/>
    </location>
</feature>
<feature type="compositionally biased region" description="Polar residues" evidence="1">
    <location>
        <begin position="35"/>
        <end position="48"/>
    </location>
</feature>
<name>A0A2T7NJG1_POMCA</name>
<dbReference type="InterPro" id="IPR011992">
    <property type="entry name" value="EF-hand-dom_pair"/>
</dbReference>
<dbReference type="OMA" id="ECPILLC"/>
<proteinExistence type="predicted"/>
<feature type="domain" description="EF-hand" evidence="2">
    <location>
        <begin position="100"/>
        <end position="135"/>
    </location>
</feature>
<evidence type="ECO:0000259" key="2">
    <source>
        <dbReference type="PROSITE" id="PS50222"/>
    </source>
</evidence>
<reference evidence="3 4" key="1">
    <citation type="submission" date="2018-04" db="EMBL/GenBank/DDBJ databases">
        <title>The genome of golden apple snail Pomacea canaliculata provides insight into stress tolerance and invasive adaptation.</title>
        <authorList>
            <person name="Liu C."/>
            <person name="Liu B."/>
            <person name="Ren Y."/>
            <person name="Zhang Y."/>
            <person name="Wang H."/>
            <person name="Li S."/>
            <person name="Jiang F."/>
            <person name="Yin L."/>
            <person name="Zhang G."/>
            <person name="Qian W."/>
            <person name="Fan W."/>
        </authorList>
    </citation>
    <scope>NUCLEOTIDE SEQUENCE [LARGE SCALE GENOMIC DNA]</scope>
    <source>
        <strain evidence="3">SZHN2017</strain>
        <tissue evidence="3">Muscle</tissue>
    </source>
</reference>
<keyword evidence="4" id="KW-1185">Reference proteome</keyword>
<dbReference type="InterPro" id="IPR002048">
    <property type="entry name" value="EF_hand_dom"/>
</dbReference>
<dbReference type="AlphaFoldDB" id="A0A2T7NJG1"/>
<dbReference type="SUPFAM" id="SSF47473">
    <property type="entry name" value="EF-hand"/>
    <property type="match status" value="1"/>
</dbReference>
<dbReference type="EMBL" id="PZQS01000012">
    <property type="protein sequence ID" value="PVD21297.1"/>
    <property type="molecule type" value="Genomic_DNA"/>
</dbReference>
<feature type="region of interest" description="Disordered" evidence="1">
    <location>
        <begin position="1"/>
        <end position="67"/>
    </location>
</feature>
<dbReference type="PROSITE" id="PS50222">
    <property type="entry name" value="EF_HAND_2"/>
    <property type="match status" value="1"/>
</dbReference>
<comment type="caution">
    <text evidence="3">The sequence shown here is derived from an EMBL/GenBank/DDBJ whole genome shotgun (WGS) entry which is preliminary data.</text>
</comment>
<evidence type="ECO:0000313" key="4">
    <source>
        <dbReference type="Proteomes" id="UP000245119"/>
    </source>
</evidence>
<dbReference type="STRING" id="400727.A0A2T7NJG1"/>